<accession>A0A4P9XDR7</accession>
<dbReference type="Proteomes" id="UP000274922">
    <property type="component" value="Unassembled WGS sequence"/>
</dbReference>
<comment type="subunit">
    <text evidence="8">Component of the translation initiation factor 2B (eIF2B) complex which is a heterodecamer of two sets of five different subunits: alpha, beta, gamma, delta and epsilon. Subunits alpha, beta and delta comprise a regulatory subcomplex and subunits epsilon and gamma comprise a catalytic subcomplex. Within the complex, the hexameric regulatory complex resides at the center, with the two heterodimeric catalytic subcomplexes bound on opposite sides.</text>
</comment>
<dbReference type="InterPro" id="IPR042529">
    <property type="entry name" value="IF_2B-like_C"/>
</dbReference>
<evidence type="ECO:0000256" key="7">
    <source>
        <dbReference type="ARBA" id="ARBA00044228"/>
    </source>
</evidence>
<dbReference type="PANTHER" id="PTHR45859:SF1">
    <property type="entry name" value="TRANSLATION INITIATION FACTOR EIF-2B SUBUNIT BETA"/>
    <property type="match status" value="1"/>
</dbReference>
<organism evidence="10 11">
    <name type="scientific">Caulochytrium protostelioides</name>
    <dbReference type="NCBI Taxonomy" id="1555241"/>
    <lineage>
        <taxon>Eukaryota</taxon>
        <taxon>Fungi</taxon>
        <taxon>Fungi incertae sedis</taxon>
        <taxon>Chytridiomycota</taxon>
        <taxon>Chytridiomycota incertae sedis</taxon>
        <taxon>Chytridiomycetes</taxon>
        <taxon>Caulochytriales</taxon>
        <taxon>Caulochytriaceae</taxon>
        <taxon>Caulochytrium</taxon>
    </lineage>
</organism>
<dbReference type="Gene3D" id="3.40.50.10470">
    <property type="entry name" value="Translation initiation factor eif-2b, domain 2"/>
    <property type="match status" value="1"/>
</dbReference>
<dbReference type="InterPro" id="IPR037171">
    <property type="entry name" value="NagB/RpiA_transferase-like"/>
</dbReference>
<proteinExistence type="inferred from homology"/>
<dbReference type="InterPro" id="IPR051855">
    <property type="entry name" value="eIF2B_beta_subunit"/>
</dbReference>
<comment type="subcellular location">
    <subcellularLocation>
        <location evidence="1">Cytoplasm</location>
        <location evidence="1">Cytosol</location>
    </subcellularLocation>
</comment>
<dbReference type="AlphaFoldDB" id="A0A4P9XDR7"/>
<name>A0A4P9XDR7_9FUNG</name>
<evidence type="ECO:0000256" key="8">
    <source>
        <dbReference type="ARBA" id="ARBA00046432"/>
    </source>
</evidence>
<keyword evidence="11" id="KW-1185">Reference proteome</keyword>
<dbReference type="GO" id="GO:0003743">
    <property type="term" value="F:translation initiation factor activity"/>
    <property type="evidence" value="ECO:0007669"/>
    <property type="project" value="UniProtKB-KW"/>
</dbReference>
<dbReference type="OrthoDB" id="269919at2759"/>
<dbReference type="Pfam" id="PF01008">
    <property type="entry name" value="IF-2B"/>
    <property type="match status" value="1"/>
</dbReference>
<evidence type="ECO:0000313" key="10">
    <source>
        <dbReference type="EMBL" id="RKP03612.1"/>
    </source>
</evidence>
<gene>
    <name evidence="10" type="ORF">CXG81DRAFT_9296</name>
</gene>
<dbReference type="GO" id="GO:0005085">
    <property type="term" value="F:guanyl-nucleotide exchange factor activity"/>
    <property type="evidence" value="ECO:0007669"/>
    <property type="project" value="TreeGrafter"/>
</dbReference>
<dbReference type="EMBL" id="ML014120">
    <property type="protein sequence ID" value="RKP03612.1"/>
    <property type="molecule type" value="Genomic_DNA"/>
</dbReference>
<evidence type="ECO:0000256" key="3">
    <source>
        <dbReference type="ARBA" id="ARBA00022490"/>
    </source>
</evidence>
<evidence type="ECO:0000256" key="1">
    <source>
        <dbReference type="ARBA" id="ARBA00004514"/>
    </source>
</evidence>
<evidence type="ECO:0000256" key="9">
    <source>
        <dbReference type="RuleBase" id="RU003814"/>
    </source>
</evidence>
<evidence type="ECO:0000256" key="6">
    <source>
        <dbReference type="ARBA" id="ARBA00044122"/>
    </source>
</evidence>
<dbReference type="SUPFAM" id="SSF100950">
    <property type="entry name" value="NagB/RpiA/CoA transferase-like"/>
    <property type="match status" value="1"/>
</dbReference>
<evidence type="ECO:0000256" key="4">
    <source>
        <dbReference type="ARBA" id="ARBA00022540"/>
    </source>
</evidence>
<keyword evidence="3" id="KW-0963">Cytoplasm</keyword>
<keyword evidence="5" id="KW-0648">Protein biosynthesis</keyword>
<evidence type="ECO:0000313" key="11">
    <source>
        <dbReference type="Proteomes" id="UP000274922"/>
    </source>
</evidence>
<dbReference type="PANTHER" id="PTHR45859">
    <property type="entry name" value="TRANSLATION INITIATION FACTOR EIF-2B SUBUNIT BETA"/>
    <property type="match status" value="1"/>
</dbReference>
<dbReference type="InterPro" id="IPR000649">
    <property type="entry name" value="IF-2B-related"/>
</dbReference>
<sequence length="325" mass="35501">MSKDVSLQVDAFIARLRRRQTVGSFNVAIESAKILHNVVSGSRWPDQDHLIDLLQHVGRRLIAAQPGEIAVANAVRRVLNIVREEATKLPLPENPKEFREQLRAGVKQAILDMIDDFLHSGPHIASQALQHVHPNDRVLTFGWSKTVLEFLKEAGKLRKFQVMVVEAAPACSGHQMAVELATAGIDTTLVTDAAVLALMPKVDKIILGAHAVTADGGMIATAGSLLVAEVAKACKRPIIVCSGMYKVSPLGLMQQQEVLSLNSCPNGVYDFEEGDVVERVEVVNPHYDFVPAELISVLVTNMGTHPPSYMSHMLDDVYSKLDLVI</sequence>
<reference evidence="11" key="1">
    <citation type="journal article" date="2018" name="Nat. Microbiol.">
        <title>Leveraging single-cell genomics to expand the fungal tree of life.</title>
        <authorList>
            <person name="Ahrendt S.R."/>
            <person name="Quandt C.A."/>
            <person name="Ciobanu D."/>
            <person name="Clum A."/>
            <person name="Salamov A."/>
            <person name="Andreopoulos B."/>
            <person name="Cheng J.F."/>
            <person name="Woyke T."/>
            <person name="Pelin A."/>
            <person name="Henrissat B."/>
            <person name="Reynolds N.K."/>
            <person name="Benny G.L."/>
            <person name="Smith M.E."/>
            <person name="James T.Y."/>
            <person name="Grigoriev I.V."/>
        </authorList>
    </citation>
    <scope>NUCLEOTIDE SEQUENCE [LARGE SCALE GENOMIC DNA]</scope>
    <source>
        <strain evidence="11">ATCC 52028</strain>
    </source>
</reference>
<dbReference type="GO" id="GO:0005851">
    <property type="term" value="C:eukaryotic translation initiation factor 2B complex"/>
    <property type="evidence" value="ECO:0007669"/>
    <property type="project" value="TreeGrafter"/>
</dbReference>
<protein>
    <recommendedName>
        <fullName evidence="6">Translation initiation factor eIF2B subunit beta</fullName>
    </recommendedName>
    <alternativeName>
        <fullName evidence="7">eIF2B GDP-GTP exchange factor subunit beta</fullName>
    </alternativeName>
</protein>
<dbReference type="STRING" id="1555241.A0A4P9XDR7"/>
<evidence type="ECO:0000256" key="2">
    <source>
        <dbReference type="ARBA" id="ARBA00007251"/>
    </source>
</evidence>
<keyword evidence="4" id="KW-0396">Initiation factor</keyword>
<evidence type="ECO:0000256" key="5">
    <source>
        <dbReference type="ARBA" id="ARBA00022917"/>
    </source>
</evidence>
<dbReference type="GO" id="GO:0005829">
    <property type="term" value="C:cytosol"/>
    <property type="evidence" value="ECO:0007669"/>
    <property type="project" value="UniProtKB-SubCell"/>
</dbReference>
<comment type="similarity">
    <text evidence="2 9">Belongs to the eIF-2B alpha/beta/delta subunits family.</text>
</comment>